<keyword evidence="7" id="KW-1185">Reference proteome</keyword>
<evidence type="ECO:0000313" key="5">
    <source>
        <dbReference type="EMBL" id="QCQ75366.1"/>
    </source>
</evidence>
<reference evidence="5 9" key="6">
    <citation type="submission" date="2019-04" db="EMBL/GenBank/DDBJ databases">
        <title>Methylomes of two halophilic Archaea, Haloarcula marismortui and Haloferax mediterranei.</title>
        <authorList>
            <person name="DasSarma S."/>
            <person name="DasSarma P."/>
            <person name="DasSarma S."/>
            <person name="Fomenkov A."/>
            <person name="Vincze T."/>
            <person name="Anton B.P."/>
            <person name="Roberts R.J."/>
        </authorList>
    </citation>
    <scope>NUCLEOTIDE SEQUENCE [LARGE SCALE GENOMIC DNA]</scope>
    <source>
        <strain evidence="5">ATCC 33500</strain>
        <strain evidence="9">ATCC 33500 / DSM 1411 / JCM 8866 / NBRC 14739 / NCIMB 2177 / R-4</strain>
    </source>
</reference>
<reference evidence="4 7" key="3">
    <citation type="journal article" date="2014" name="PLoS Genet.">
        <title>Phylogenetically driven sequencing of extremely halophilic archaea reveals strategies for static and dynamic osmo-response.</title>
        <authorList>
            <person name="Becker E.A."/>
            <person name="Seitzer P.M."/>
            <person name="Tritt A."/>
            <person name="Larsen D."/>
            <person name="Krusor M."/>
            <person name="Yao A.I."/>
            <person name="Wu D."/>
            <person name="Madern D."/>
            <person name="Eisen J.A."/>
            <person name="Darling A.E."/>
            <person name="Facciotti M.T."/>
        </authorList>
    </citation>
    <scope>NUCLEOTIDE SEQUENCE [LARGE SCALE GENOMIC DNA]</scope>
    <source>
        <strain evidence="4">ATCC 33500</strain>
        <strain evidence="7">ATCC 33500 / DSM 1411 / JCM 8866 / NBRC 14739 / NCIMB 2177 / R-4</strain>
    </source>
</reference>
<dbReference type="EMBL" id="CP007551">
    <property type="protein sequence ID" value="AHZ21757.1"/>
    <property type="molecule type" value="Genomic_DNA"/>
</dbReference>
<dbReference type="Proteomes" id="UP000006469">
    <property type="component" value="Chromosome"/>
</dbReference>
<dbReference type="InterPro" id="IPR055713">
    <property type="entry name" value="DUF7289"/>
</dbReference>
<feature type="transmembrane region" description="Helical" evidence="1">
    <location>
        <begin position="12"/>
        <end position="34"/>
    </location>
</feature>
<dbReference type="GeneID" id="40156520"/>
<dbReference type="eggNOG" id="arCOG02911">
    <property type="taxonomic scope" value="Archaea"/>
</dbReference>
<keyword evidence="1" id="KW-0812">Transmembrane</keyword>
<organism evidence="2 6">
    <name type="scientific">Haloferax mediterranei (strain ATCC 33500 / DSM 1411 / JCM 8866 / NBRC 14739 / NCIMB 2177 / R-4)</name>
    <name type="common">Halobacterium mediterranei</name>
    <dbReference type="NCBI Taxonomy" id="523841"/>
    <lineage>
        <taxon>Archaea</taxon>
        <taxon>Methanobacteriati</taxon>
        <taxon>Methanobacteriota</taxon>
        <taxon>Stenosarchaea group</taxon>
        <taxon>Halobacteria</taxon>
        <taxon>Halobacteriales</taxon>
        <taxon>Haloferacaceae</taxon>
        <taxon>Haloferax</taxon>
    </lineage>
</organism>
<dbReference type="RefSeq" id="WP_004572509.1">
    <property type="nucleotide sequence ID" value="NC_017941.2"/>
</dbReference>
<evidence type="ECO:0000313" key="3">
    <source>
        <dbReference type="EMBL" id="AHZ21757.1"/>
    </source>
</evidence>
<keyword evidence="1" id="KW-0472">Membrane</keyword>
<evidence type="ECO:0000313" key="9">
    <source>
        <dbReference type="Proteomes" id="UP000299011"/>
    </source>
</evidence>
<dbReference type="EMBL" id="CP039139">
    <property type="protein sequence ID" value="QCQ75366.1"/>
    <property type="molecule type" value="Genomic_DNA"/>
</dbReference>
<name>I3R3R9_HALMT</name>
<reference evidence="3 8" key="4">
    <citation type="submission" date="2014-04" db="EMBL/GenBank/DDBJ databases">
        <title>Transcriptional profiles of Haloferax mediterranei on the basis of nitrogen availability.</title>
        <authorList>
            <person name="Bautista V."/>
        </authorList>
    </citation>
    <scope>NUCLEOTIDE SEQUENCE [LARGE SCALE GENOMIC DNA]</scope>
    <source>
        <strain evidence="3">ATCC 33500</strain>
        <strain evidence="8">ATCC 33500 / DSM 1411 / JCM 8866 / NBRC 14739 / NCIMB 2177 / R-4</strain>
    </source>
</reference>
<dbReference type="PaxDb" id="523841-HFX_1165"/>
<dbReference type="AlphaFoldDB" id="I3R3R9"/>
<evidence type="ECO:0000256" key="1">
    <source>
        <dbReference type="SAM" id="Phobius"/>
    </source>
</evidence>
<evidence type="ECO:0000313" key="8">
    <source>
        <dbReference type="Proteomes" id="UP000027075"/>
    </source>
</evidence>
<evidence type="ECO:0000313" key="2">
    <source>
        <dbReference type="EMBL" id="AFK18879.1"/>
    </source>
</evidence>
<dbReference type="Pfam" id="PF23960">
    <property type="entry name" value="DUF7289"/>
    <property type="match status" value="1"/>
</dbReference>
<dbReference type="STRING" id="523841.HFX_1165"/>
<dbReference type="EMBL" id="AOLO01000006">
    <property type="protein sequence ID" value="EMA03262.1"/>
    <property type="molecule type" value="Genomic_DNA"/>
</dbReference>
<proteinExistence type="predicted"/>
<dbReference type="PATRIC" id="fig|523841.21.peg.942"/>
<sequence>MNDRGVSDTLGFVFVFAIILSTVAVVTTIGMAGLQDTRDVERVNNAERAFDILGDNMEDIADRGAPSRATEVKVEEARLYLDTPVEFVISGELTTDSSVNFTNTYEVSPVVYEADTSEERLVYVFDALLRTRGNSGTFVRTPSLVLTQDRVLIPAFVTRPDESATTAVGGSGTFLVRADKAASNVLAARSEGQYDVNITVRSPRAALWRDELSRRPDVTCDPVVAPATSDDYPSVSCYVDGAERVYVVSTAVDLTFAD</sequence>
<reference evidence="2" key="5">
    <citation type="submission" date="2014-05" db="EMBL/GenBank/DDBJ databases">
        <authorList>
            <person name="Wang L."/>
            <person name="Yang H."/>
            <person name="Xiang H."/>
        </authorList>
    </citation>
    <scope>NUCLEOTIDE SEQUENCE</scope>
    <source>
        <strain evidence="2">CGMCC 1.2087</strain>
    </source>
</reference>
<evidence type="ECO:0000313" key="4">
    <source>
        <dbReference type="EMBL" id="EMA03262.1"/>
    </source>
</evidence>
<dbReference type="EMBL" id="CP001868">
    <property type="protein sequence ID" value="AFK18879.1"/>
    <property type="molecule type" value="Genomic_DNA"/>
</dbReference>
<reference evidence="2" key="1">
    <citation type="journal article" date="2012" name="Appl. Environ. Microbiol.">
        <title>Identification of the haloarchaeal phasin (PhaP) that functions in polyhydroxyalkanoate accumulation and granule formation in Haloferax mediterranei.</title>
        <authorList>
            <person name="Cai S."/>
            <person name="Cai L."/>
            <person name="Liu H."/>
            <person name="Liu X."/>
            <person name="Han J."/>
            <person name="Zhou J."/>
            <person name="Xiang H."/>
        </authorList>
    </citation>
    <scope>NUCLEOTIDE SEQUENCE</scope>
    <source>
        <strain evidence="2">CGMCC 1.2087</strain>
    </source>
</reference>
<dbReference type="Proteomes" id="UP000027075">
    <property type="component" value="Chromosome"/>
</dbReference>
<dbReference type="OrthoDB" id="118051at2157"/>
<evidence type="ECO:0000313" key="6">
    <source>
        <dbReference type="Proteomes" id="UP000006469"/>
    </source>
</evidence>
<accession>I3R3R9</accession>
<gene>
    <name evidence="2" type="ordered locus">HFX_1165</name>
    <name evidence="3" type="ORF">BM92_03380</name>
    <name evidence="4" type="ORF">C439_04670</name>
    <name evidence="5" type="ORF">E6P09_08845</name>
</gene>
<evidence type="ECO:0000313" key="7">
    <source>
        <dbReference type="Proteomes" id="UP000011603"/>
    </source>
</evidence>
<dbReference type="Proteomes" id="UP000011603">
    <property type="component" value="Unassembled WGS sequence"/>
</dbReference>
<protein>
    <submittedName>
        <fullName evidence="2">Uncharacterized protein</fullName>
    </submittedName>
</protein>
<dbReference type="Proteomes" id="UP000299011">
    <property type="component" value="Chromosome"/>
</dbReference>
<reference evidence="2 6" key="2">
    <citation type="journal article" date="2012" name="J. Bacteriol.">
        <title>Complete genome sequence of the metabolically versatile halophilic archaeon Haloferax mediterranei, a poly(3-hydroxybutyrate-co-3-hydroxyvalerate) producer.</title>
        <authorList>
            <person name="Han J."/>
            <person name="Zhang F."/>
            <person name="Hou J."/>
            <person name="Liu X."/>
            <person name="Li M."/>
            <person name="Liu H."/>
            <person name="Cai L."/>
            <person name="Zhang B."/>
            <person name="Chen Y."/>
            <person name="Zhou J."/>
            <person name="Hu S."/>
            <person name="Xiang H."/>
        </authorList>
    </citation>
    <scope>NUCLEOTIDE SEQUENCE [LARGE SCALE GENOMIC DNA]</scope>
    <source>
        <strain evidence="6">ATCC 33500 / DSM 1411 / JCM 8866 / NBRC 14739 / NCIMB 2177 / R-4</strain>
        <strain evidence="2">CGMCC 1.2087</strain>
    </source>
</reference>
<keyword evidence="1" id="KW-1133">Transmembrane helix</keyword>
<dbReference type="HOGENOM" id="CLU_084673_1_0_2"/>
<dbReference type="KEGG" id="hme:HFX_1165"/>